<dbReference type="AlphaFoldDB" id="E4RQX4"/>
<feature type="transmembrane region" description="Helical" evidence="1">
    <location>
        <begin position="39"/>
        <end position="59"/>
    </location>
</feature>
<keyword evidence="4" id="KW-1185">Reference proteome</keyword>
<feature type="transmembrane region" description="Helical" evidence="1">
    <location>
        <begin position="71"/>
        <end position="88"/>
    </location>
</feature>
<dbReference type="KEGG" id="lby:Lbys_2755"/>
<evidence type="ECO:0000313" key="3">
    <source>
        <dbReference type="EMBL" id="ADQ18417.1"/>
    </source>
</evidence>
<proteinExistence type="predicted"/>
<name>E4RQX4_LEAB4</name>
<reference key="1">
    <citation type="submission" date="2010-11" db="EMBL/GenBank/DDBJ databases">
        <title>The complete genome of Leadbetterella byssophila DSM 17132.</title>
        <authorList>
            <consortium name="US DOE Joint Genome Institute (JGI-PGF)"/>
            <person name="Lucas S."/>
            <person name="Copeland A."/>
            <person name="Lapidus A."/>
            <person name="Glavina del Rio T."/>
            <person name="Dalin E."/>
            <person name="Tice H."/>
            <person name="Bruce D."/>
            <person name="Goodwin L."/>
            <person name="Pitluck S."/>
            <person name="Kyrpides N."/>
            <person name="Mavromatis K."/>
            <person name="Ivanova N."/>
            <person name="Teshima H."/>
            <person name="Brettin T."/>
            <person name="Detter J.C."/>
            <person name="Han C."/>
            <person name="Tapia R."/>
            <person name="Land M."/>
            <person name="Hauser L."/>
            <person name="Markowitz V."/>
            <person name="Cheng J.-F."/>
            <person name="Hugenholtz P."/>
            <person name="Woyke T."/>
            <person name="Wu D."/>
            <person name="Tindall B."/>
            <person name="Pomrenke H.G."/>
            <person name="Brambilla E."/>
            <person name="Klenk H.-P."/>
            <person name="Eisen J.A."/>
        </authorList>
    </citation>
    <scope>NUCLEOTIDE SEQUENCE [LARGE SCALE GENOMIC DNA]</scope>
    <source>
        <strain>DSM 17132</strain>
    </source>
</reference>
<dbReference type="Proteomes" id="UP000007435">
    <property type="component" value="Chromosome"/>
</dbReference>
<sequence length="220" mass="24170">MIHSAFILGLVGSLHCLGMCGPISLLVPANPRRYLLSRAIYNSGRITTYVLLGLFIGVLGQQTGFYLSQKYLFIALGVLILTFTLLPIKFKSKIDQSYFITRFTASLRRGISQLSSKGGKSKQFLFGMLNGLLPCGMVYAALSGAFVLGSLKEGALYMLFFGIGTLPVMMSFGFIGKWIPSGLKSQKVFIYAYLILGVFFIYKGMHLPTMHGEMTLCKAP</sequence>
<organism evidence="3 4">
    <name type="scientific">Leadbetterella byssophila (strain DSM 17132 / JCM 16389 / KACC 11308 / NBRC 106382 / 4M15)</name>
    <dbReference type="NCBI Taxonomy" id="649349"/>
    <lineage>
        <taxon>Bacteria</taxon>
        <taxon>Pseudomonadati</taxon>
        <taxon>Bacteroidota</taxon>
        <taxon>Cytophagia</taxon>
        <taxon>Cytophagales</taxon>
        <taxon>Leadbetterellaceae</taxon>
        <taxon>Leadbetterella</taxon>
    </lineage>
</organism>
<keyword evidence="1" id="KW-0812">Transmembrane</keyword>
<dbReference type="OrthoDB" id="594443at2"/>
<keyword evidence="1" id="KW-0472">Membrane</keyword>
<feature type="transmembrane region" description="Helical" evidence="1">
    <location>
        <begin position="154"/>
        <end position="176"/>
    </location>
</feature>
<feature type="transmembrane region" description="Helical" evidence="1">
    <location>
        <begin position="188"/>
        <end position="205"/>
    </location>
</feature>
<dbReference type="eggNOG" id="COG2836">
    <property type="taxonomic scope" value="Bacteria"/>
</dbReference>
<evidence type="ECO:0000259" key="2">
    <source>
        <dbReference type="Pfam" id="PF13386"/>
    </source>
</evidence>
<dbReference type="Pfam" id="PF13386">
    <property type="entry name" value="DsbD_2"/>
    <property type="match status" value="1"/>
</dbReference>
<dbReference type="PANTHER" id="PTHR42208:SF1">
    <property type="entry name" value="HEAVY METAL TRANSPORTER"/>
    <property type="match status" value="1"/>
</dbReference>
<gene>
    <name evidence="3" type="ordered locus">Lbys_2755</name>
</gene>
<dbReference type="InterPro" id="IPR039447">
    <property type="entry name" value="UreH-like_TM_dom"/>
</dbReference>
<feature type="transmembrane region" description="Helical" evidence="1">
    <location>
        <begin position="6"/>
        <end position="27"/>
    </location>
</feature>
<feature type="domain" description="Urease accessory protein UreH-like transmembrane" evidence="2">
    <location>
        <begin position="5"/>
        <end position="197"/>
    </location>
</feature>
<reference evidence="3 4" key="2">
    <citation type="journal article" date="2011" name="Stand. Genomic Sci.">
        <title>Complete genome sequence of Leadbetterella byssophila type strain (4M15).</title>
        <authorList>
            <person name="Abt B."/>
            <person name="Teshima H."/>
            <person name="Lucas S."/>
            <person name="Lapidus A."/>
            <person name="Del Rio T.G."/>
            <person name="Nolan M."/>
            <person name="Tice H."/>
            <person name="Cheng J.F."/>
            <person name="Pitluck S."/>
            <person name="Liolios K."/>
            <person name="Pagani I."/>
            <person name="Ivanova N."/>
            <person name="Mavromatis K."/>
            <person name="Pati A."/>
            <person name="Tapia R."/>
            <person name="Han C."/>
            <person name="Goodwin L."/>
            <person name="Chen A."/>
            <person name="Palaniappan K."/>
            <person name="Land M."/>
            <person name="Hauser L."/>
            <person name="Chang Y.J."/>
            <person name="Jeffries C.D."/>
            <person name="Rohde M."/>
            <person name="Goker M."/>
            <person name="Tindall B.J."/>
            <person name="Detter J.C."/>
            <person name="Woyke T."/>
            <person name="Bristow J."/>
            <person name="Eisen J.A."/>
            <person name="Markowitz V."/>
            <person name="Hugenholtz P."/>
            <person name="Klenk H.P."/>
            <person name="Kyrpides N.C."/>
        </authorList>
    </citation>
    <scope>NUCLEOTIDE SEQUENCE [LARGE SCALE GENOMIC DNA]</scope>
    <source>
        <strain evidence="4">DSM 17132 / JCM 16389 / KACC 11308 / NBRC 106382 / 4M15</strain>
    </source>
</reference>
<dbReference type="EMBL" id="CP002305">
    <property type="protein sequence ID" value="ADQ18417.1"/>
    <property type="molecule type" value="Genomic_DNA"/>
</dbReference>
<evidence type="ECO:0000313" key="4">
    <source>
        <dbReference type="Proteomes" id="UP000007435"/>
    </source>
</evidence>
<dbReference type="HOGENOM" id="CLU_032635_1_0_10"/>
<dbReference type="RefSeq" id="WP_013409449.1">
    <property type="nucleotide sequence ID" value="NC_014655.1"/>
</dbReference>
<accession>E4RQX4</accession>
<keyword evidence="1" id="KW-1133">Transmembrane helix</keyword>
<dbReference type="STRING" id="649349.Lbys_2755"/>
<evidence type="ECO:0000256" key="1">
    <source>
        <dbReference type="SAM" id="Phobius"/>
    </source>
</evidence>
<dbReference type="PANTHER" id="PTHR42208">
    <property type="entry name" value="HEAVY METAL TRANSPORTER-RELATED"/>
    <property type="match status" value="1"/>
</dbReference>
<feature type="transmembrane region" description="Helical" evidence="1">
    <location>
        <begin position="124"/>
        <end position="148"/>
    </location>
</feature>
<protein>
    <recommendedName>
        <fullName evidence="2">Urease accessory protein UreH-like transmembrane domain-containing protein</fullName>
    </recommendedName>
</protein>